<evidence type="ECO:0000256" key="1">
    <source>
        <dbReference type="SAM" id="Phobius"/>
    </source>
</evidence>
<dbReference type="Pfam" id="PF03334">
    <property type="entry name" value="PhaG_MnhG_YufB"/>
    <property type="match status" value="1"/>
</dbReference>
<gene>
    <name evidence="2" type="ORF">GMST_00590</name>
</gene>
<feature type="transmembrane region" description="Helical" evidence="1">
    <location>
        <begin position="39"/>
        <end position="59"/>
    </location>
</feature>
<comment type="caution">
    <text evidence="2">The sequence shown here is derived from an EMBL/GenBank/DDBJ whole genome shotgun (WGS) entry which is preliminary data.</text>
</comment>
<dbReference type="Proteomes" id="UP000556026">
    <property type="component" value="Unassembled WGS sequence"/>
</dbReference>
<evidence type="ECO:0000313" key="2">
    <source>
        <dbReference type="EMBL" id="GFO57734.1"/>
    </source>
</evidence>
<feature type="transmembrane region" description="Helical" evidence="1">
    <location>
        <begin position="12"/>
        <end position="32"/>
    </location>
</feature>
<keyword evidence="1" id="KW-0812">Transmembrane</keyword>
<sequence length="100" mass="10597">MNGGYPTDLPVILVLSFASLVCVLSSLGLLLMRGFYDKLHYLAPPAVLGLGGVTLAIFLEEGLSSATLKAVLVFAVTLISNPVITYAAARANYLRTRPKS</sequence>
<evidence type="ECO:0008006" key="4">
    <source>
        <dbReference type="Google" id="ProtNLM"/>
    </source>
</evidence>
<dbReference type="GO" id="GO:0015297">
    <property type="term" value="F:antiporter activity"/>
    <property type="evidence" value="ECO:0007669"/>
    <property type="project" value="InterPro"/>
</dbReference>
<dbReference type="AlphaFoldDB" id="A0A6V8MCV9"/>
<dbReference type="RefSeq" id="WP_183352525.1">
    <property type="nucleotide sequence ID" value="NZ_BLXX01000001.1"/>
</dbReference>
<evidence type="ECO:0000313" key="3">
    <source>
        <dbReference type="Proteomes" id="UP000556026"/>
    </source>
</evidence>
<proteinExistence type="predicted"/>
<protein>
    <recommendedName>
        <fullName evidence="4">Cation:proton antiporter</fullName>
    </recommendedName>
</protein>
<keyword evidence="1" id="KW-1133">Transmembrane helix</keyword>
<keyword evidence="3" id="KW-1185">Reference proteome</keyword>
<accession>A0A6V8MCV9</accession>
<dbReference type="InterPro" id="IPR005133">
    <property type="entry name" value="PhaG_MnhG_YufB"/>
</dbReference>
<organism evidence="2 3">
    <name type="scientific">Geomonas silvestris</name>
    <dbReference type="NCBI Taxonomy" id="2740184"/>
    <lineage>
        <taxon>Bacteria</taxon>
        <taxon>Pseudomonadati</taxon>
        <taxon>Thermodesulfobacteriota</taxon>
        <taxon>Desulfuromonadia</taxon>
        <taxon>Geobacterales</taxon>
        <taxon>Geobacteraceae</taxon>
        <taxon>Geomonas</taxon>
    </lineage>
</organism>
<dbReference type="GO" id="GO:0098662">
    <property type="term" value="P:inorganic cation transmembrane transport"/>
    <property type="evidence" value="ECO:0007669"/>
    <property type="project" value="InterPro"/>
</dbReference>
<feature type="transmembrane region" description="Helical" evidence="1">
    <location>
        <begin position="71"/>
        <end position="89"/>
    </location>
</feature>
<reference evidence="3" key="1">
    <citation type="submission" date="2020-06" db="EMBL/GenBank/DDBJ databases">
        <title>Draft genomic sequence of Geomonas sp. Red330.</title>
        <authorList>
            <person name="Itoh H."/>
            <person name="Zhenxing X."/>
            <person name="Ushijima N."/>
            <person name="Masuda Y."/>
            <person name="Shiratori Y."/>
            <person name="Senoo K."/>
        </authorList>
    </citation>
    <scope>NUCLEOTIDE SEQUENCE [LARGE SCALE GENOMIC DNA]</scope>
    <source>
        <strain evidence="3">Red330</strain>
    </source>
</reference>
<name>A0A6V8MCV9_9BACT</name>
<dbReference type="EMBL" id="BLXX01000001">
    <property type="protein sequence ID" value="GFO57734.1"/>
    <property type="molecule type" value="Genomic_DNA"/>
</dbReference>
<keyword evidence="1" id="KW-0472">Membrane</keyword>